<dbReference type="PANTHER" id="PTHR43278:SF1">
    <property type="entry name" value="IRON-SULFUR FLAVOPROTEIN MJ1083"/>
    <property type="match status" value="1"/>
</dbReference>
<comment type="cofactor">
    <cofactor evidence="1">
        <name>FMN</name>
        <dbReference type="ChEBI" id="CHEBI:58210"/>
    </cofactor>
</comment>
<dbReference type="InterPro" id="IPR029039">
    <property type="entry name" value="Flavoprotein-like_sf"/>
</dbReference>
<evidence type="ECO:0000256" key="5">
    <source>
        <dbReference type="ARBA" id="ARBA00038292"/>
    </source>
</evidence>
<dbReference type="Pfam" id="PF03358">
    <property type="entry name" value="FMN_red"/>
    <property type="match status" value="1"/>
</dbReference>
<evidence type="ECO:0000313" key="7">
    <source>
        <dbReference type="EMBL" id="NVO66130.1"/>
    </source>
</evidence>
<dbReference type="GO" id="GO:0016491">
    <property type="term" value="F:oxidoreductase activity"/>
    <property type="evidence" value="ECO:0007669"/>
    <property type="project" value="InterPro"/>
</dbReference>
<organism evidence="7 8">
    <name type="scientific">Methanofollis tationis</name>
    <dbReference type="NCBI Taxonomy" id="81417"/>
    <lineage>
        <taxon>Archaea</taxon>
        <taxon>Methanobacteriati</taxon>
        <taxon>Methanobacteriota</taxon>
        <taxon>Stenosarchaea group</taxon>
        <taxon>Methanomicrobia</taxon>
        <taxon>Methanomicrobiales</taxon>
        <taxon>Methanomicrobiaceae</taxon>
        <taxon>Methanofollis</taxon>
    </lineage>
</organism>
<dbReference type="Proteomes" id="UP000570823">
    <property type="component" value="Unassembled WGS sequence"/>
</dbReference>
<evidence type="ECO:0000313" key="8">
    <source>
        <dbReference type="Proteomes" id="UP000570823"/>
    </source>
</evidence>
<evidence type="ECO:0000256" key="4">
    <source>
        <dbReference type="ARBA" id="ARBA00022643"/>
    </source>
</evidence>
<dbReference type="Gene3D" id="3.40.50.360">
    <property type="match status" value="1"/>
</dbReference>
<keyword evidence="8" id="KW-1185">Reference proteome</keyword>
<gene>
    <name evidence="7" type="ORF">HWN36_02095</name>
</gene>
<comment type="caution">
    <text evidence="7">The sequence shown here is derived from an EMBL/GenBank/DDBJ whole genome shotgun (WGS) entry which is preliminary data.</text>
</comment>
<dbReference type="SUPFAM" id="SSF52218">
    <property type="entry name" value="Flavoproteins"/>
    <property type="match status" value="1"/>
</dbReference>
<sequence>MHGAWTVRSAEITVEGQPGELVLLYEDLSDACPGMGRYTVEFRRGGEALYTYHTNTHEYPPGSPQSAESVALTTFSLLANALPERPDTFLLHPPEPRVRPSPAAPRDGALIIQGSPRRHGNTATLAGWAADACAAAGLGTTFVYPAERAISHCTACYRCFNTGRCVIDDEMDGVIGAIEAARLIVVCTPVAAGTVPSALKALIDRSLSLAAARALSGQTPVQWGLLCSAGAEDFTCVHRVVHAFFTRLGIRQLGNVLVPDVDEMADIRADPDREKDLRDQMGALLATMALPDNKP</sequence>
<proteinExistence type="inferred from homology"/>
<protein>
    <submittedName>
        <fullName evidence="7">Flavodoxin family protein</fullName>
    </submittedName>
</protein>
<evidence type="ECO:0000256" key="1">
    <source>
        <dbReference type="ARBA" id="ARBA00001917"/>
    </source>
</evidence>
<keyword evidence="3" id="KW-0285">Flavoprotein</keyword>
<comment type="cofactor">
    <cofactor evidence="2">
        <name>[4Fe-4S] cluster</name>
        <dbReference type="ChEBI" id="CHEBI:49883"/>
    </cofactor>
</comment>
<dbReference type="AlphaFoldDB" id="A0A7K4HMG5"/>
<accession>A0A7K4HMG5</accession>
<dbReference type="RefSeq" id="WP_176787804.1">
    <property type="nucleotide sequence ID" value="NZ_JABXWR010000001.1"/>
</dbReference>
<comment type="similarity">
    <text evidence="5">Belongs to the SsuE family. Isf subfamily.</text>
</comment>
<dbReference type="InterPro" id="IPR051796">
    <property type="entry name" value="ISF_SsuE-like"/>
</dbReference>
<evidence type="ECO:0000256" key="3">
    <source>
        <dbReference type="ARBA" id="ARBA00022630"/>
    </source>
</evidence>
<dbReference type="PANTHER" id="PTHR43278">
    <property type="entry name" value="NAD(P)H-DEPENDENT FMN-CONTAINING OXIDOREDUCTASE YWQN-RELATED"/>
    <property type="match status" value="1"/>
</dbReference>
<evidence type="ECO:0000256" key="2">
    <source>
        <dbReference type="ARBA" id="ARBA00001966"/>
    </source>
</evidence>
<keyword evidence="4" id="KW-0288">FMN</keyword>
<name>A0A7K4HMG5_9EURY</name>
<reference evidence="7 8" key="1">
    <citation type="submission" date="2020-06" db="EMBL/GenBank/DDBJ databases">
        <title>Methanofollis fontis sp. nov., a methanogen isolated from marine sediments near a cold seep at Four-Way Closure Ridge offshore southwestern Taiwan.</title>
        <authorList>
            <person name="Chen S.-C."/>
            <person name="Teng N.-H."/>
            <person name="Lin Y.-S."/>
            <person name="Lai M.-C."/>
            <person name="Chen H.-H."/>
            <person name="Wang C.-C."/>
        </authorList>
    </citation>
    <scope>NUCLEOTIDE SEQUENCE [LARGE SCALE GENOMIC DNA]</scope>
    <source>
        <strain evidence="7 8">DSM 2702</strain>
    </source>
</reference>
<dbReference type="OrthoDB" id="9059at2157"/>
<feature type="domain" description="NADPH-dependent FMN reductase-like" evidence="6">
    <location>
        <begin position="110"/>
        <end position="207"/>
    </location>
</feature>
<dbReference type="InterPro" id="IPR005025">
    <property type="entry name" value="FMN_Rdtase-like_dom"/>
</dbReference>
<evidence type="ECO:0000259" key="6">
    <source>
        <dbReference type="Pfam" id="PF03358"/>
    </source>
</evidence>
<dbReference type="EMBL" id="JABXWR010000001">
    <property type="protein sequence ID" value="NVO66130.1"/>
    <property type="molecule type" value="Genomic_DNA"/>
</dbReference>